<sequence>MFMEPTSPFLYATLPPLFPFSPLVVRVILYQGFYCSYVCVGKYLLVVLRVVAPAAAIFVPESGFPLTASFLLQVAVW</sequence>
<proteinExistence type="predicted"/>
<keyword evidence="2" id="KW-1185">Reference proteome</keyword>
<reference evidence="1" key="1">
    <citation type="submission" date="2022-08" db="EMBL/GenBank/DDBJ databases">
        <authorList>
            <person name="Gutierrez-Valencia J."/>
        </authorList>
    </citation>
    <scope>NUCLEOTIDE SEQUENCE</scope>
</reference>
<evidence type="ECO:0000313" key="1">
    <source>
        <dbReference type="EMBL" id="CAI0402453.1"/>
    </source>
</evidence>
<name>A0AAV0IYC6_9ROSI</name>
<organism evidence="1 2">
    <name type="scientific">Linum tenue</name>
    <dbReference type="NCBI Taxonomy" id="586396"/>
    <lineage>
        <taxon>Eukaryota</taxon>
        <taxon>Viridiplantae</taxon>
        <taxon>Streptophyta</taxon>
        <taxon>Embryophyta</taxon>
        <taxon>Tracheophyta</taxon>
        <taxon>Spermatophyta</taxon>
        <taxon>Magnoliopsida</taxon>
        <taxon>eudicotyledons</taxon>
        <taxon>Gunneridae</taxon>
        <taxon>Pentapetalae</taxon>
        <taxon>rosids</taxon>
        <taxon>fabids</taxon>
        <taxon>Malpighiales</taxon>
        <taxon>Linaceae</taxon>
        <taxon>Linum</taxon>
    </lineage>
</organism>
<comment type="caution">
    <text evidence="1">The sequence shown here is derived from an EMBL/GenBank/DDBJ whole genome shotgun (WGS) entry which is preliminary data.</text>
</comment>
<gene>
    <name evidence="1" type="ORF">LITE_LOCUS11599</name>
</gene>
<protein>
    <submittedName>
        <fullName evidence="1">Uncharacterized protein</fullName>
    </submittedName>
</protein>
<dbReference type="AlphaFoldDB" id="A0AAV0IYC6"/>
<dbReference type="Proteomes" id="UP001154282">
    <property type="component" value="Unassembled WGS sequence"/>
</dbReference>
<evidence type="ECO:0000313" key="2">
    <source>
        <dbReference type="Proteomes" id="UP001154282"/>
    </source>
</evidence>
<accession>A0AAV0IYC6</accession>
<dbReference type="EMBL" id="CAMGYJ010000004">
    <property type="protein sequence ID" value="CAI0402453.1"/>
    <property type="molecule type" value="Genomic_DNA"/>
</dbReference>